<keyword evidence="1" id="KW-0732">Signal</keyword>
<dbReference type="OrthoDB" id="6405680at2759"/>
<evidence type="ECO:0000313" key="2">
    <source>
        <dbReference type="EMBL" id="KAF0291864.1"/>
    </source>
</evidence>
<organism evidence="2 3">
    <name type="scientific">Amphibalanus amphitrite</name>
    <name type="common">Striped barnacle</name>
    <name type="synonym">Balanus amphitrite</name>
    <dbReference type="NCBI Taxonomy" id="1232801"/>
    <lineage>
        <taxon>Eukaryota</taxon>
        <taxon>Metazoa</taxon>
        <taxon>Ecdysozoa</taxon>
        <taxon>Arthropoda</taxon>
        <taxon>Crustacea</taxon>
        <taxon>Multicrustacea</taxon>
        <taxon>Cirripedia</taxon>
        <taxon>Thoracica</taxon>
        <taxon>Thoracicalcarea</taxon>
        <taxon>Balanomorpha</taxon>
        <taxon>Balanoidea</taxon>
        <taxon>Balanidae</taxon>
        <taxon>Amphibalaninae</taxon>
        <taxon>Amphibalanus</taxon>
    </lineage>
</organism>
<feature type="signal peptide" evidence="1">
    <location>
        <begin position="1"/>
        <end position="16"/>
    </location>
</feature>
<accession>A0A6A4VK08</accession>
<evidence type="ECO:0000256" key="1">
    <source>
        <dbReference type="SAM" id="SignalP"/>
    </source>
</evidence>
<name>A0A6A4VK08_AMPAM</name>
<proteinExistence type="predicted"/>
<evidence type="ECO:0008006" key="4">
    <source>
        <dbReference type="Google" id="ProtNLM"/>
    </source>
</evidence>
<sequence>MLAALCLCLLVTAARAQLQQLDGNYLPPNPDGGENNNRYCPPAKTITSYSDRLVVDTQTRVVSQPVVQFVTSTVISSQVVPSVIVRTSVFRSTVVVPQEVVRTSNVVRYVTRTVQVPGAVRQVVRTSEQVVRSTVIRQLTTTLETTQLRTSVQFRTQTRTIFVTSTQIVPQVSVFTERRPVPGPNVVVTRTEEVLKTRVVSQPSAPVVSTFVQEEVRFRTVPVQVPGAVRTSTVIQQSQRVIPVESEVVVPQVNTVEVTSARQFERTLYKTYTSQQVVPVQVVNTQYVDSRIVKTQQIQVTNTDIRVNTNFVTVTEPAREVVSVVYRTDVNVVTQPGNVIPVVRTQTVEQIVNREVLSTRVIPNVVVRTKFIDVPCKSRGGGGYGRSHGGYGGYGRMRAIFLSAALLAVSVATPQYYNNNRGSSSNGLLNLFSSNDGGCNPATGAGCGGNNDRNVGNTFVSGGNANCPQDRVVTVPRVSTSVQQIVRTVQVPQVNTQVVTQTTLVPSFVTSTVVSTDIGTRVEYLTRTETNVDTQQVVSTVRLPDQVNEVTQTVYRTELGTEYNTQTQYVTRQDVRTSVSVVNTQVQVPTVVQVPRLQVSTQVVPVPGPAQTQLRTVYNTREITSYYQVPAETIVKTSIQYRTEVVSQPVRQPDTYVTVTSVNVVPVTSIVYRTRVVPQYVTNTKNVANTVTRTSVTTQLVPVRSTIVQNVVNTRFVTDYVTDTQRVVRTEVKQVYSTVRVPSQPRVVYRTEVVQVASTVRGADTYNTQIVTVPVQREVYNTRIVDQVQNQERVVTQKRGGGYCGGGGGGHAKGYGGYHRY</sequence>
<dbReference type="Proteomes" id="UP000440578">
    <property type="component" value="Unassembled WGS sequence"/>
</dbReference>
<dbReference type="AlphaFoldDB" id="A0A6A4VK08"/>
<reference evidence="2 3" key="1">
    <citation type="submission" date="2019-07" db="EMBL/GenBank/DDBJ databases">
        <title>Draft genome assembly of a fouling barnacle, Amphibalanus amphitrite (Darwin, 1854): The first reference genome for Thecostraca.</title>
        <authorList>
            <person name="Kim W."/>
        </authorList>
    </citation>
    <scope>NUCLEOTIDE SEQUENCE [LARGE SCALE GENOMIC DNA]</scope>
    <source>
        <strain evidence="2">SNU_AA5</strain>
        <tissue evidence="2">Soma without cirri and trophi</tissue>
    </source>
</reference>
<gene>
    <name evidence="2" type="ORF">FJT64_010086</name>
</gene>
<dbReference type="EMBL" id="VIIS01001851">
    <property type="protein sequence ID" value="KAF0291864.1"/>
    <property type="molecule type" value="Genomic_DNA"/>
</dbReference>
<comment type="caution">
    <text evidence="2">The sequence shown here is derived from an EMBL/GenBank/DDBJ whole genome shotgun (WGS) entry which is preliminary data.</text>
</comment>
<feature type="chain" id="PRO_5025454061" description="Zonadhesin" evidence="1">
    <location>
        <begin position="17"/>
        <end position="821"/>
    </location>
</feature>
<protein>
    <recommendedName>
        <fullName evidence="4">Zonadhesin</fullName>
    </recommendedName>
</protein>
<keyword evidence="3" id="KW-1185">Reference proteome</keyword>
<evidence type="ECO:0000313" key="3">
    <source>
        <dbReference type="Proteomes" id="UP000440578"/>
    </source>
</evidence>